<evidence type="ECO:0000313" key="1">
    <source>
        <dbReference type="EMBL" id="MBB1061617.1"/>
    </source>
</evidence>
<comment type="caution">
    <text evidence="1">The sequence shown here is derived from an EMBL/GenBank/DDBJ whole genome shotgun (WGS) entry which is preliminary data.</text>
</comment>
<sequence>MGDTRIPHLRPGTAWVATLLLAGTFGPAVAGGLVVCNDCSDPADAAEKGGGGTVLVSDFHGRKLWAFENRFDGDAQRYRARPRPVPASIAEAFARIVNITDATQAVITVRQGIVAGTGMMFPDGFEDANAALVAADSDMQQLLGTALARRFAGAGPGSATLNDLAFELTALGLDFTGKAIGLDGVTVNLVWRDGSRTMMKLRSDAITRAEYVVGASEDAEGNKLPDSSIASDGGSYVGDYRFSDPALIDDWLHAAAQFDIPIRGTPGPRMSCVWENHALACHFH</sequence>
<name>A0A7W3TNJ6_9GAMM</name>
<dbReference type="AlphaFoldDB" id="A0A7W3TNJ6"/>
<organism evidence="1 2">
    <name type="scientific">Marilutibacter spongiae</name>
    <dbReference type="NCBI Taxonomy" id="2025720"/>
    <lineage>
        <taxon>Bacteria</taxon>
        <taxon>Pseudomonadati</taxon>
        <taxon>Pseudomonadota</taxon>
        <taxon>Gammaproteobacteria</taxon>
        <taxon>Lysobacterales</taxon>
        <taxon>Lysobacteraceae</taxon>
        <taxon>Marilutibacter</taxon>
    </lineage>
</organism>
<accession>A0A7W3TNJ6</accession>
<evidence type="ECO:0000313" key="2">
    <source>
        <dbReference type="Proteomes" id="UP000523196"/>
    </source>
</evidence>
<gene>
    <name evidence="1" type="ORF">H4F98_13670</name>
</gene>
<dbReference type="Proteomes" id="UP000523196">
    <property type="component" value="Unassembled WGS sequence"/>
</dbReference>
<keyword evidence="2" id="KW-1185">Reference proteome</keyword>
<proteinExistence type="predicted"/>
<dbReference type="EMBL" id="JACHTF010000016">
    <property type="protein sequence ID" value="MBB1061617.1"/>
    <property type="molecule type" value="Genomic_DNA"/>
</dbReference>
<protein>
    <submittedName>
        <fullName evidence="1">Uncharacterized protein</fullName>
    </submittedName>
</protein>
<dbReference type="RefSeq" id="WP_182688388.1">
    <property type="nucleotide sequence ID" value="NZ_JACHTF010000016.1"/>
</dbReference>
<reference evidence="1 2" key="1">
    <citation type="submission" date="2020-08" db="EMBL/GenBank/DDBJ databases">
        <authorList>
            <person name="Xu S."/>
            <person name="Li A."/>
        </authorList>
    </citation>
    <scope>NUCLEOTIDE SEQUENCE [LARGE SCALE GENOMIC DNA]</scope>
    <source>
        <strain evidence="1 2">119BY6-57</strain>
    </source>
</reference>